<proteinExistence type="predicted"/>
<sequence length="28" mass="3023">MITSATTTMVTLTITKKVTSTISIPPER</sequence>
<evidence type="ECO:0000313" key="2">
    <source>
        <dbReference type="Proteomes" id="UP000663868"/>
    </source>
</evidence>
<name>A0A820GS58_9BILA</name>
<gene>
    <name evidence="1" type="ORF">KXQ929_LOCUS44479</name>
</gene>
<organism evidence="1 2">
    <name type="scientific">Adineta steineri</name>
    <dbReference type="NCBI Taxonomy" id="433720"/>
    <lineage>
        <taxon>Eukaryota</taxon>
        <taxon>Metazoa</taxon>
        <taxon>Spiralia</taxon>
        <taxon>Gnathifera</taxon>
        <taxon>Rotifera</taxon>
        <taxon>Eurotatoria</taxon>
        <taxon>Bdelloidea</taxon>
        <taxon>Adinetida</taxon>
        <taxon>Adinetidae</taxon>
        <taxon>Adineta</taxon>
    </lineage>
</organism>
<reference evidence="1" key="1">
    <citation type="submission" date="2021-02" db="EMBL/GenBank/DDBJ databases">
        <authorList>
            <person name="Nowell W R."/>
        </authorList>
    </citation>
    <scope>NUCLEOTIDE SEQUENCE</scope>
</reference>
<dbReference type="EMBL" id="CAJOBB010012799">
    <property type="protein sequence ID" value="CAF4281774.1"/>
    <property type="molecule type" value="Genomic_DNA"/>
</dbReference>
<dbReference type="AlphaFoldDB" id="A0A820GS58"/>
<dbReference type="Proteomes" id="UP000663868">
    <property type="component" value="Unassembled WGS sequence"/>
</dbReference>
<comment type="caution">
    <text evidence="1">The sequence shown here is derived from an EMBL/GenBank/DDBJ whole genome shotgun (WGS) entry which is preliminary data.</text>
</comment>
<protein>
    <submittedName>
        <fullName evidence="1">Uncharacterized protein</fullName>
    </submittedName>
</protein>
<accession>A0A820GS58</accession>
<evidence type="ECO:0000313" key="1">
    <source>
        <dbReference type="EMBL" id="CAF4281774.1"/>
    </source>
</evidence>
<feature type="non-terminal residue" evidence="1">
    <location>
        <position position="28"/>
    </location>
</feature>